<sequence>MIIIQTNKSQFVRTMPLLATTDEASFLVVSFDCQFLWWDVVGCGGVWKKGI</sequence>
<dbReference type="Proteomes" id="UP001576784">
    <property type="component" value="Unassembled WGS sequence"/>
</dbReference>
<protein>
    <submittedName>
        <fullName evidence="1">Uncharacterized protein</fullName>
    </submittedName>
</protein>
<keyword evidence="2" id="KW-1185">Reference proteome</keyword>
<dbReference type="RefSeq" id="WP_413265180.1">
    <property type="nucleotide sequence ID" value="NZ_JBHFNR010000158.1"/>
</dbReference>
<organism evidence="1 2">
    <name type="scientific">Floridaenema flaviceps BLCC-F50</name>
    <dbReference type="NCBI Taxonomy" id="3153642"/>
    <lineage>
        <taxon>Bacteria</taxon>
        <taxon>Bacillati</taxon>
        <taxon>Cyanobacteriota</taxon>
        <taxon>Cyanophyceae</taxon>
        <taxon>Oscillatoriophycideae</taxon>
        <taxon>Aerosakkonematales</taxon>
        <taxon>Aerosakkonemataceae</taxon>
        <taxon>Floridanema</taxon>
        <taxon>Floridanema flaviceps</taxon>
    </lineage>
</organism>
<proteinExistence type="predicted"/>
<name>A0ABV4XVT7_9CYAN</name>
<accession>A0ABV4XVT7</accession>
<evidence type="ECO:0000313" key="1">
    <source>
        <dbReference type="EMBL" id="MFB2895542.1"/>
    </source>
</evidence>
<evidence type="ECO:0000313" key="2">
    <source>
        <dbReference type="Proteomes" id="UP001576784"/>
    </source>
</evidence>
<gene>
    <name evidence="1" type="ORF">ACE1CI_21765</name>
</gene>
<reference evidence="1 2" key="1">
    <citation type="submission" date="2024-09" db="EMBL/GenBank/DDBJ databases">
        <title>Floridaenema gen nov. (Aerosakkonemataceae, Aerosakkonematales ord. nov., Cyanobacteria) from benthic tropical and subtropical fresh waters, with the description of four new species.</title>
        <authorList>
            <person name="Moretto J.A."/>
            <person name="Berthold D.E."/>
            <person name="Lefler F.W."/>
            <person name="Huang I.-S."/>
            <person name="Laughinghouse H. IV."/>
        </authorList>
    </citation>
    <scope>NUCLEOTIDE SEQUENCE [LARGE SCALE GENOMIC DNA]</scope>
    <source>
        <strain evidence="1 2">BLCC-F50</strain>
    </source>
</reference>
<dbReference type="EMBL" id="JBHFNR010000158">
    <property type="protein sequence ID" value="MFB2895542.1"/>
    <property type="molecule type" value="Genomic_DNA"/>
</dbReference>
<comment type="caution">
    <text evidence="1">The sequence shown here is derived from an EMBL/GenBank/DDBJ whole genome shotgun (WGS) entry which is preliminary data.</text>
</comment>